<evidence type="ECO:0000313" key="2">
    <source>
        <dbReference type="EMBL" id="MBD8497713.1"/>
    </source>
</evidence>
<dbReference type="EMBL" id="JACYTN010000002">
    <property type="protein sequence ID" value="MBD8497713.1"/>
    <property type="molecule type" value="Genomic_DNA"/>
</dbReference>
<protein>
    <submittedName>
        <fullName evidence="2">ABC-2 family transporter protein</fullName>
    </submittedName>
</protein>
<feature type="transmembrane region" description="Helical" evidence="1">
    <location>
        <begin position="24"/>
        <end position="46"/>
    </location>
</feature>
<feature type="transmembrane region" description="Helical" evidence="1">
    <location>
        <begin position="105"/>
        <end position="132"/>
    </location>
</feature>
<name>A0ABR9AUB0_9BACL</name>
<dbReference type="Pfam" id="PF06182">
    <property type="entry name" value="ABC2_membrane_6"/>
    <property type="match status" value="1"/>
</dbReference>
<keyword evidence="3" id="KW-1185">Reference proteome</keyword>
<accession>A0ABR9AUB0</accession>
<feature type="transmembrane region" description="Helical" evidence="1">
    <location>
        <begin position="193"/>
        <end position="216"/>
    </location>
</feature>
<gene>
    <name evidence="2" type="ORF">IFO66_05270</name>
</gene>
<dbReference type="InterPro" id="IPR010390">
    <property type="entry name" value="ABC-2_transporter-like"/>
</dbReference>
<keyword evidence="1" id="KW-1133">Transmembrane helix</keyword>
<comment type="caution">
    <text evidence="2">The sequence shown here is derived from an EMBL/GenBank/DDBJ whole genome shotgun (WGS) entry which is preliminary data.</text>
</comment>
<keyword evidence="1" id="KW-0812">Transmembrane</keyword>
<dbReference type="Proteomes" id="UP000634529">
    <property type="component" value="Unassembled WGS sequence"/>
</dbReference>
<organism evidence="2 3">
    <name type="scientific">Paenibacillus arenosi</name>
    <dbReference type="NCBI Taxonomy" id="2774142"/>
    <lineage>
        <taxon>Bacteria</taxon>
        <taxon>Bacillati</taxon>
        <taxon>Bacillota</taxon>
        <taxon>Bacilli</taxon>
        <taxon>Bacillales</taxon>
        <taxon>Paenibacillaceae</taxon>
        <taxon>Paenibacillus</taxon>
    </lineage>
</organism>
<feature type="transmembrane region" description="Helical" evidence="1">
    <location>
        <begin position="228"/>
        <end position="248"/>
    </location>
</feature>
<keyword evidence="1" id="KW-0472">Membrane</keyword>
<evidence type="ECO:0000256" key="1">
    <source>
        <dbReference type="SAM" id="Phobius"/>
    </source>
</evidence>
<feature type="transmembrane region" description="Helical" evidence="1">
    <location>
        <begin position="144"/>
        <end position="172"/>
    </location>
</feature>
<sequence>MSVKLFIHFLKIIMRSRMEYRADFLLGMVGQILGYAANYVIVWLLLNRFTSIEGWAWPEMAFLISINVLTYAIGASFTYSPMLNLEQLMIKGDLDKYLIKPIHPFAYLIASYFNFGYIAHILISAVLLIWSLGNLNVHWGVFEFTYFLFTLLSGSMLQAGGLILIGSWSLYFMKSQFMGDLYFKIKDVINYPISAYAGVIQVVLTWMMPLAFINYYPALYLLQKEENTSLLLVPMVGPLFLFLTIVVWHRGIRQYQGAGS</sequence>
<evidence type="ECO:0000313" key="3">
    <source>
        <dbReference type="Proteomes" id="UP000634529"/>
    </source>
</evidence>
<dbReference type="RefSeq" id="WP_192024103.1">
    <property type="nucleotide sequence ID" value="NZ_JACYTN010000002.1"/>
</dbReference>
<feature type="transmembrane region" description="Helical" evidence="1">
    <location>
        <begin position="61"/>
        <end position="85"/>
    </location>
</feature>
<dbReference type="PANTHER" id="PTHR36833:SF1">
    <property type="entry name" value="INTEGRAL MEMBRANE TRANSPORT PROTEIN"/>
    <property type="match status" value="1"/>
</dbReference>
<proteinExistence type="predicted"/>
<reference evidence="2 3" key="1">
    <citation type="submission" date="2020-09" db="EMBL/GenBank/DDBJ databases">
        <title>Paenibacillus sp. CAU 1523 isolated from sand of Haeundae Beach.</title>
        <authorList>
            <person name="Kim W."/>
        </authorList>
    </citation>
    <scope>NUCLEOTIDE SEQUENCE [LARGE SCALE GENOMIC DNA]</scope>
    <source>
        <strain evidence="2 3">CAU 1523</strain>
    </source>
</reference>
<dbReference type="PANTHER" id="PTHR36833">
    <property type="entry name" value="SLR0610 PROTEIN-RELATED"/>
    <property type="match status" value="1"/>
</dbReference>